<dbReference type="PANTHER" id="PTHR30061:SF50">
    <property type="entry name" value="MALTOSE_MALTODEXTRIN-BINDING PERIPLASMIC PROTEIN"/>
    <property type="match status" value="1"/>
</dbReference>
<evidence type="ECO:0000256" key="3">
    <source>
        <dbReference type="ARBA" id="ARBA00022729"/>
    </source>
</evidence>
<evidence type="ECO:0000256" key="5">
    <source>
        <dbReference type="SAM" id="SignalP"/>
    </source>
</evidence>
<evidence type="ECO:0000313" key="7">
    <source>
        <dbReference type="Proteomes" id="UP001193081"/>
    </source>
</evidence>
<dbReference type="InterPro" id="IPR006059">
    <property type="entry name" value="SBP"/>
</dbReference>
<evidence type="ECO:0000256" key="1">
    <source>
        <dbReference type="ARBA" id="ARBA00008520"/>
    </source>
</evidence>
<name>A0ABS4D7H7_9CHLR</name>
<accession>A0ABS4D7H7</accession>
<feature type="compositionally biased region" description="Pro residues" evidence="4">
    <location>
        <begin position="37"/>
        <end position="58"/>
    </location>
</feature>
<dbReference type="SUPFAM" id="SSF53850">
    <property type="entry name" value="Periplasmic binding protein-like II"/>
    <property type="match status" value="1"/>
</dbReference>
<protein>
    <submittedName>
        <fullName evidence="6">Extracellular solute-binding protein</fullName>
    </submittedName>
</protein>
<dbReference type="PANTHER" id="PTHR30061">
    <property type="entry name" value="MALTOSE-BINDING PERIPLASMIC PROTEIN"/>
    <property type="match status" value="1"/>
</dbReference>
<keyword evidence="7" id="KW-1185">Reference proteome</keyword>
<evidence type="ECO:0000256" key="4">
    <source>
        <dbReference type="SAM" id="MobiDB-lite"/>
    </source>
</evidence>
<feature type="signal peptide" evidence="5">
    <location>
        <begin position="1"/>
        <end position="21"/>
    </location>
</feature>
<comment type="caution">
    <text evidence="6">The sequence shown here is derived from an EMBL/GenBank/DDBJ whole genome shotgun (WGS) entry which is preliminary data.</text>
</comment>
<keyword evidence="2" id="KW-0813">Transport</keyword>
<gene>
    <name evidence="6" type="ORF">EYB53_006740</name>
</gene>
<feature type="chain" id="PRO_5047487232" evidence="5">
    <location>
        <begin position="22"/>
        <end position="438"/>
    </location>
</feature>
<evidence type="ECO:0000256" key="2">
    <source>
        <dbReference type="ARBA" id="ARBA00022448"/>
    </source>
</evidence>
<organism evidence="6 7">
    <name type="scientific">Candidatus Chloroploca mongolica</name>
    <dbReference type="NCBI Taxonomy" id="2528176"/>
    <lineage>
        <taxon>Bacteria</taxon>
        <taxon>Bacillati</taxon>
        <taxon>Chloroflexota</taxon>
        <taxon>Chloroflexia</taxon>
        <taxon>Chloroflexales</taxon>
        <taxon>Chloroflexineae</taxon>
        <taxon>Oscillochloridaceae</taxon>
        <taxon>Candidatus Chloroploca</taxon>
    </lineage>
</organism>
<evidence type="ECO:0000313" key="6">
    <source>
        <dbReference type="EMBL" id="MBP1465398.1"/>
    </source>
</evidence>
<dbReference type="Pfam" id="PF13416">
    <property type="entry name" value="SBP_bac_8"/>
    <property type="match status" value="1"/>
</dbReference>
<comment type="similarity">
    <text evidence="1">Belongs to the bacterial solute-binding protein 1 family.</text>
</comment>
<feature type="region of interest" description="Disordered" evidence="4">
    <location>
        <begin position="34"/>
        <end position="58"/>
    </location>
</feature>
<proteinExistence type="inferred from homology"/>
<dbReference type="PROSITE" id="PS51257">
    <property type="entry name" value="PROKAR_LIPOPROTEIN"/>
    <property type="match status" value="1"/>
</dbReference>
<sequence length="438" mass="46544">MRTIWLLLLALLLVMVATGCAPPPSAEIVVDQAREPSPTPTLVPRPSATPLPTRVPPTPTPTLPALSIWVAEEGPALATVQALFADLAQRADLELEVVPRPPDGLRLSIATASVRGEPLPDLIWGHQEDLAGLLLDGHLQPVPDALRSIEALPALLTTATYDGLLWGVPVLARNSLLLLYNRELIEAAPATSDELIVRARAASNPMTAGLVMAWTDPHWVLPWLHAFGGAPTDPAGATITLNTPAMTATLNLMRELYTAAPTNGDSYARGQRLFAQEYAAFAIDGDWALPRYRAVSETLELGIAPLPMVPATGKAPLAPLGGTYLMVTTGLEPSRLADVATLATLLSEPEVQFKLARELGRLPAQQAVLAQLVNGDDSALAVAARRATEAPGLPPTQAVRCALYGINAWMGRLLAGTLEVNQAPLNMQREAEACLSRF</sequence>
<reference evidence="6 7" key="1">
    <citation type="submission" date="2021-03" db="EMBL/GenBank/DDBJ databases">
        <authorList>
            <person name="Grouzdev D.S."/>
        </authorList>
    </citation>
    <scope>NUCLEOTIDE SEQUENCE [LARGE SCALE GENOMIC DNA]</scope>
    <source>
        <strain evidence="6 7">M50-1</strain>
    </source>
</reference>
<dbReference type="Proteomes" id="UP001193081">
    <property type="component" value="Unassembled WGS sequence"/>
</dbReference>
<keyword evidence="3 5" id="KW-0732">Signal</keyword>
<dbReference type="EMBL" id="SIJK02000008">
    <property type="protein sequence ID" value="MBP1465398.1"/>
    <property type="molecule type" value="Genomic_DNA"/>
</dbReference>
<dbReference type="Gene3D" id="3.40.190.10">
    <property type="entry name" value="Periplasmic binding protein-like II"/>
    <property type="match status" value="2"/>
</dbReference>